<dbReference type="PATRIC" id="fig|1111454.3.peg.1839"/>
<accession>U7UEC6</accession>
<dbReference type="EMBL" id="AWXA01000051">
    <property type="protein sequence ID" value="ERT57787.1"/>
    <property type="molecule type" value="Genomic_DNA"/>
</dbReference>
<sequence>MTKQEPFRSYLYVNETVDHTHKPEIVQFFTDMDLRRSFLATIRGAFRKGPGSDGLVAADYDFFSGDQHRWSAIRDGGPEGFSAGLVFSAERTVFVQYSAFESGTAD</sequence>
<organism evidence="1 2">
    <name type="scientific">Megasphaera vaginalis</name>
    <name type="common">ex Srinivasan et al. 2021</name>
    <dbReference type="NCBI Taxonomy" id="1111454"/>
    <lineage>
        <taxon>Bacteria</taxon>
        <taxon>Bacillati</taxon>
        <taxon>Bacillota</taxon>
        <taxon>Negativicutes</taxon>
        <taxon>Veillonellales</taxon>
        <taxon>Veillonellaceae</taxon>
        <taxon>Megasphaera</taxon>
    </lineage>
</organism>
<dbReference type="Proteomes" id="UP000017090">
    <property type="component" value="Unassembled WGS sequence"/>
</dbReference>
<comment type="caution">
    <text evidence="1">The sequence shown here is derived from an EMBL/GenBank/DDBJ whole genome shotgun (WGS) entry which is preliminary data.</text>
</comment>
<evidence type="ECO:0000313" key="2">
    <source>
        <dbReference type="Proteomes" id="UP000017090"/>
    </source>
</evidence>
<name>U7UEC6_9FIRM</name>
<keyword evidence="2" id="KW-1185">Reference proteome</keyword>
<reference evidence="1 2" key="1">
    <citation type="submission" date="2013-09" db="EMBL/GenBank/DDBJ databases">
        <authorList>
            <person name="Durkin A.S."/>
            <person name="Haft D.R."/>
            <person name="McCorrison J."/>
            <person name="Torralba M."/>
            <person name="Gillis M."/>
            <person name="Haft D.H."/>
            <person name="Methe B."/>
            <person name="Sutton G."/>
            <person name="Nelson K.E."/>
        </authorList>
    </citation>
    <scope>NUCLEOTIDE SEQUENCE [LARGE SCALE GENOMIC DNA]</scope>
    <source>
        <strain evidence="1 2">BV3C16-1</strain>
    </source>
</reference>
<evidence type="ECO:0000313" key="1">
    <source>
        <dbReference type="EMBL" id="ERT57787.1"/>
    </source>
</evidence>
<dbReference type="STRING" id="1111454.HMPREF1250_1159"/>
<dbReference type="AlphaFoldDB" id="U7UEC6"/>
<protein>
    <submittedName>
        <fullName evidence="1">Uncharacterized protein</fullName>
    </submittedName>
</protein>
<gene>
    <name evidence="1" type="ORF">HMPREF1250_1159</name>
</gene>
<proteinExistence type="predicted"/>